<dbReference type="PANTHER" id="PTHR31896">
    <property type="entry name" value="FAMILY REGULATORY PROTEIN, PUTATIVE (AFU_ORTHOLOGUE AFUA_3G14730)-RELATED"/>
    <property type="match status" value="1"/>
</dbReference>
<proteinExistence type="predicted"/>
<dbReference type="PANTHER" id="PTHR31896:SF43">
    <property type="entry name" value="PROTEIN ENHANCED PSEUDOMONAS SUSCEPTIBILITY 1"/>
    <property type="match status" value="1"/>
</dbReference>
<dbReference type="Proteomes" id="UP001168877">
    <property type="component" value="Unassembled WGS sequence"/>
</dbReference>
<sequence length="104" mass="11669">MNPPLPQHYFGNATEGVVVCLKAKELLEQGHGYVAWEINKIIAMHTDEKFIDMLESWTRNPKVSSLGSHVSNALILSGSLWVDLYGNDFGWGRPIVFELVLLTN</sequence>
<keyword evidence="1" id="KW-0808">Transferase</keyword>
<comment type="caution">
    <text evidence="2">The sequence shown here is derived from an EMBL/GenBank/DDBJ whole genome shotgun (WGS) entry which is preliminary data.</text>
</comment>
<organism evidence="2 3">
    <name type="scientific">Acer saccharum</name>
    <name type="common">Sugar maple</name>
    <dbReference type="NCBI Taxonomy" id="4024"/>
    <lineage>
        <taxon>Eukaryota</taxon>
        <taxon>Viridiplantae</taxon>
        <taxon>Streptophyta</taxon>
        <taxon>Embryophyta</taxon>
        <taxon>Tracheophyta</taxon>
        <taxon>Spermatophyta</taxon>
        <taxon>Magnoliopsida</taxon>
        <taxon>eudicotyledons</taxon>
        <taxon>Gunneridae</taxon>
        <taxon>Pentapetalae</taxon>
        <taxon>rosids</taxon>
        <taxon>malvids</taxon>
        <taxon>Sapindales</taxon>
        <taxon>Sapindaceae</taxon>
        <taxon>Hippocastanoideae</taxon>
        <taxon>Acereae</taxon>
        <taxon>Acer</taxon>
    </lineage>
</organism>
<dbReference type="InterPro" id="IPR051283">
    <property type="entry name" value="Sec_Metabolite_Acyltrans"/>
</dbReference>
<dbReference type="GO" id="GO:0016740">
    <property type="term" value="F:transferase activity"/>
    <property type="evidence" value="ECO:0007669"/>
    <property type="project" value="UniProtKB-KW"/>
</dbReference>
<dbReference type="Pfam" id="PF02458">
    <property type="entry name" value="Transferase"/>
    <property type="match status" value="1"/>
</dbReference>
<evidence type="ECO:0000256" key="1">
    <source>
        <dbReference type="ARBA" id="ARBA00022679"/>
    </source>
</evidence>
<gene>
    <name evidence="2" type="ORF">LWI29_006863</name>
</gene>
<dbReference type="Gene3D" id="3.30.559.10">
    <property type="entry name" value="Chloramphenicol acetyltransferase-like domain"/>
    <property type="match status" value="1"/>
</dbReference>
<dbReference type="EMBL" id="JAUESC010000002">
    <property type="protein sequence ID" value="KAK0603619.1"/>
    <property type="molecule type" value="Genomic_DNA"/>
</dbReference>
<protein>
    <submittedName>
        <fullName evidence="2">Uncharacterized protein</fullName>
    </submittedName>
</protein>
<accession>A0AA39T587</accession>
<reference evidence="2" key="1">
    <citation type="journal article" date="2022" name="Plant J.">
        <title>Strategies of tolerance reflected in two North American maple genomes.</title>
        <authorList>
            <person name="McEvoy S.L."/>
            <person name="Sezen U.U."/>
            <person name="Trouern-Trend A."/>
            <person name="McMahon S.M."/>
            <person name="Schaberg P.G."/>
            <person name="Yang J."/>
            <person name="Wegrzyn J.L."/>
            <person name="Swenson N.G."/>
        </authorList>
    </citation>
    <scope>NUCLEOTIDE SEQUENCE</scope>
    <source>
        <strain evidence="2">NS2018</strain>
    </source>
</reference>
<evidence type="ECO:0000313" key="3">
    <source>
        <dbReference type="Proteomes" id="UP001168877"/>
    </source>
</evidence>
<name>A0AA39T587_ACESA</name>
<keyword evidence="3" id="KW-1185">Reference proteome</keyword>
<dbReference type="AlphaFoldDB" id="A0AA39T587"/>
<evidence type="ECO:0000313" key="2">
    <source>
        <dbReference type="EMBL" id="KAK0603619.1"/>
    </source>
</evidence>
<reference evidence="2" key="2">
    <citation type="submission" date="2023-06" db="EMBL/GenBank/DDBJ databases">
        <authorList>
            <person name="Swenson N.G."/>
            <person name="Wegrzyn J.L."/>
            <person name="Mcevoy S.L."/>
        </authorList>
    </citation>
    <scope>NUCLEOTIDE SEQUENCE</scope>
    <source>
        <strain evidence="2">NS2018</strain>
        <tissue evidence="2">Leaf</tissue>
    </source>
</reference>
<dbReference type="InterPro" id="IPR023213">
    <property type="entry name" value="CAT-like_dom_sf"/>
</dbReference>